<organism evidence="1 2">
    <name type="scientific">Candidatus Galacturonatibacter soehngenii</name>
    <dbReference type="NCBI Taxonomy" id="2307010"/>
    <lineage>
        <taxon>Bacteria</taxon>
        <taxon>Bacillati</taxon>
        <taxon>Bacillota</taxon>
        <taxon>Clostridia</taxon>
        <taxon>Lachnospirales</taxon>
        <taxon>Lachnospiraceae</taxon>
        <taxon>Candidatus Galacturonatibacter</taxon>
    </lineage>
</organism>
<gene>
    <name evidence="1" type="ORF">F7O84_06175</name>
</gene>
<dbReference type="RefSeq" id="WP_151143061.1">
    <property type="nucleotide sequence ID" value="NZ_WAGX01000004.1"/>
</dbReference>
<protein>
    <submittedName>
        <fullName evidence="1">Uncharacterized protein</fullName>
    </submittedName>
</protein>
<reference evidence="1 2" key="2">
    <citation type="submission" date="2020-02" db="EMBL/GenBank/DDBJ databases">
        <title>Candidatus Galacturonibacter soehngenii shows hetero-acetogenic catabolism of galacturonic acid but lacks a canonical carbon monoxide dehydrogenase/acetyl-CoA synthase complex.</title>
        <authorList>
            <person name="Diender M."/>
            <person name="Stouten G.R."/>
            <person name="Petersen J.F."/>
            <person name="Nielsen P.H."/>
            <person name="Dueholm M.S."/>
            <person name="Pronk J.T."/>
            <person name="Van Loosdrecht M.C.M."/>
        </authorList>
    </citation>
    <scope>NUCLEOTIDE SEQUENCE [LARGE SCALE GENOMIC DNA]</scope>
    <source>
        <strain evidence="1">GalUA</strain>
    </source>
</reference>
<proteinExistence type="predicted"/>
<dbReference type="AlphaFoldDB" id="A0A7V7QML6"/>
<evidence type="ECO:0000313" key="2">
    <source>
        <dbReference type="Proteomes" id="UP000461768"/>
    </source>
</evidence>
<accession>A0A7V7QML6</accession>
<dbReference type="Proteomes" id="UP000461768">
    <property type="component" value="Unassembled WGS sequence"/>
</dbReference>
<sequence length="80" mass="9099">MKQIEFRMERPNLVKVGDQVEVSARELQTLQGLMYCYTIEPAVAMSGNIPFSDKVYESTGMVSKVEEGPSYWTVTVDFEN</sequence>
<reference evidence="1 2" key="1">
    <citation type="submission" date="2019-09" db="EMBL/GenBank/DDBJ databases">
        <authorList>
            <person name="Valk L.C."/>
        </authorList>
    </citation>
    <scope>NUCLEOTIDE SEQUENCE [LARGE SCALE GENOMIC DNA]</scope>
    <source>
        <strain evidence="1">GalUA</strain>
    </source>
</reference>
<dbReference type="OrthoDB" id="9797770at2"/>
<keyword evidence="2" id="KW-1185">Reference proteome</keyword>
<dbReference type="EMBL" id="WAGX01000004">
    <property type="protein sequence ID" value="KAB1439964.1"/>
    <property type="molecule type" value="Genomic_DNA"/>
</dbReference>
<evidence type="ECO:0000313" key="1">
    <source>
        <dbReference type="EMBL" id="KAB1439964.1"/>
    </source>
</evidence>
<name>A0A7V7QML6_9FIRM</name>
<comment type="caution">
    <text evidence="1">The sequence shown here is derived from an EMBL/GenBank/DDBJ whole genome shotgun (WGS) entry which is preliminary data.</text>
</comment>